<dbReference type="RefSeq" id="WP_116885172.1">
    <property type="nucleotide sequence ID" value="NZ_CALXNT010000099.1"/>
</dbReference>
<dbReference type="InterPro" id="IPR010982">
    <property type="entry name" value="Lambda_DNA-bd_dom_sf"/>
</dbReference>
<dbReference type="SMART" id="SM00530">
    <property type="entry name" value="HTH_XRE"/>
    <property type="match status" value="2"/>
</dbReference>
<evidence type="ECO:0000313" key="4">
    <source>
        <dbReference type="EMBL" id="NMD88341.1"/>
    </source>
</evidence>
<evidence type="ECO:0000256" key="1">
    <source>
        <dbReference type="ARBA" id="ARBA00023125"/>
    </source>
</evidence>
<dbReference type="Pfam" id="PF13560">
    <property type="entry name" value="HTH_31"/>
    <property type="match status" value="1"/>
</dbReference>
<dbReference type="InterPro" id="IPR050807">
    <property type="entry name" value="TransReg_Diox_bact_type"/>
</dbReference>
<evidence type="ECO:0000313" key="7">
    <source>
        <dbReference type="Proteomes" id="UP000576225"/>
    </source>
</evidence>
<dbReference type="InterPro" id="IPR001387">
    <property type="entry name" value="Cro/C1-type_HTH"/>
</dbReference>
<dbReference type="EMBL" id="JABAEW010000043">
    <property type="protein sequence ID" value="NMD88341.1"/>
    <property type="molecule type" value="Genomic_DNA"/>
</dbReference>
<evidence type="ECO:0000313" key="6">
    <source>
        <dbReference type="Proteomes" id="UP000245959"/>
    </source>
</evidence>
<organism evidence="5 6">
    <name type="scientific">Victivallis vadensis</name>
    <dbReference type="NCBI Taxonomy" id="172901"/>
    <lineage>
        <taxon>Bacteria</taxon>
        <taxon>Pseudomonadati</taxon>
        <taxon>Lentisphaerota</taxon>
        <taxon>Lentisphaeria</taxon>
        <taxon>Victivallales</taxon>
        <taxon>Victivallaceae</taxon>
        <taxon>Victivallis</taxon>
    </lineage>
</organism>
<evidence type="ECO:0000256" key="2">
    <source>
        <dbReference type="SAM" id="MobiDB-lite"/>
    </source>
</evidence>
<dbReference type="PANTHER" id="PTHR46797">
    <property type="entry name" value="HTH-TYPE TRANSCRIPTIONAL REGULATOR"/>
    <property type="match status" value="1"/>
</dbReference>
<gene>
    <name evidence="5" type="ORF">C8D82_12816</name>
    <name evidence="4" type="ORF">HF882_17280</name>
</gene>
<protein>
    <submittedName>
        <fullName evidence="5">Helix-turn-helix protein</fullName>
    </submittedName>
    <submittedName>
        <fullName evidence="4">Transcriptional regulator</fullName>
    </submittedName>
</protein>
<dbReference type="CDD" id="cd00093">
    <property type="entry name" value="HTH_XRE"/>
    <property type="match status" value="1"/>
</dbReference>
<dbReference type="PROSITE" id="PS50943">
    <property type="entry name" value="HTH_CROC1"/>
    <property type="match status" value="2"/>
</dbReference>
<name>A0A2U1ANY4_9BACT</name>
<comment type="caution">
    <text evidence="5">The sequence shown here is derived from an EMBL/GenBank/DDBJ whole genome shotgun (WGS) entry which is preliminary data.</text>
</comment>
<evidence type="ECO:0000313" key="5">
    <source>
        <dbReference type="EMBL" id="PVY38116.1"/>
    </source>
</evidence>
<dbReference type="AlphaFoldDB" id="A0A2U1ANY4"/>
<dbReference type="SUPFAM" id="SSF47413">
    <property type="entry name" value="lambda repressor-like DNA-binding domains"/>
    <property type="match status" value="2"/>
</dbReference>
<feature type="region of interest" description="Disordered" evidence="2">
    <location>
        <begin position="307"/>
        <end position="327"/>
    </location>
</feature>
<dbReference type="GeneID" id="78296454"/>
<dbReference type="EMBL" id="QEKH01000028">
    <property type="protein sequence ID" value="PVY38116.1"/>
    <property type="molecule type" value="Genomic_DNA"/>
</dbReference>
<evidence type="ECO:0000259" key="3">
    <source>
        <dbReference type="PROSITE" id="PS50943"/>
    </source>
</evidence>
<reference evidence="4 7" key="2">
    <citation type="submission" date="2020-04" db="EMBL/GenBank/DDBJ databases">
        <authorList>
            <person name="Hitch T.C.A."/>
            <person name="Wylensek D."/>
            <person name="Clavel T."/>
        </authorList>
    </citation>
    <scope>NUCLEOTIDE SEQUENCE [LARGE SCALE GENOMIC DNA]</scope>
    <source>
        <strain evidence="4 7">COR2-253-APC-1A</strain>
    </source>
</reference>
<feature type="domain" description="HTH cro/C1-type" evidence="3">
    <location>
        <begin position="14"/>
        <end position="68"/>
    </location>
</feature>
<sequence length="327" mass="36394">MSVTPLKIRFGKLLKDCLKNTDYRQNDLAARLQVTGSAVSQMMHGKIVPNQQQLDAICEMLALDRAKVFELNSMLSRIRTGAENMLSPFNQTLFALRCQRGLSLQQLSNLSGVSVEHLRVFETCFEAYPTLDEVNRIAPILDCSPAALLQSAGVGGLNPSLIAGLDGGEELEAMEYHAPYHAERQIPLLQLTDLDRYDGTGPFGDYANRHALKVLDYEQFPEETLAAIHASGRDLTLGIPGTITLILGERSQTAGRGTYLCRSVSGRYSLQEERSNGRRKEYRIAGTRKLCEEIAWQLPVFEISLRPGKSEARPRKSEVQPEAEEQE</sequence>
<reference evidence="5 6" key="1">
    <citation type="submission" date="2018-04" db="EMBL/GenBank/DDBJ databases">
        <title>Genomic Encyclopedia of Type Strains, Phase IV (KMG-IV): sequencing the most valuable type-strain genomes for metagenomic binning, comparative biology and taxonomic classification.</title>
        <authorList>
            <person name="Goeker M."/>
        </authorList>
    </citation>
    <scope>NUCLEOTIDE SEQUENCE [LARGE SCALE GENOMIC DNA]</scope>
    <source>
        <strain evidence="5 6">DSM 14823</strain>
    </source>
</reference>
<dbReference type="Proteomes" id="UP000245959">
    <property type="component" value="Unassembled WGS sequence"/>
</dbReference>
<dbReference type="GO" id="GO:0005829">
    <property type="term" value="C:cytosol"/>
    <property type="evidence" value="ECO:0007669"/>
    <property type="project" value="TreeGrafter"/>
</dbReference>
<dbReference type="GO" id="GO:0003677">
    <property type="term" value="F:DNA binding"/>
    <property type="evidence" value="ECO:0007669"/>
    <property type="project" value="UniProtKB-KW"/>
</dbReference>
<dbReference type="GO" id="GO:0003700">
    <property type="term" value="F:DNA-binding transcription factor activity"/>
    <property type="evidence" value="ECO:0007669"/>
    <property type="project" value="TreeGrafter"/>
</dbReference>
<keyword evidence="1" id="KW-0238">DNA-binding</keyword>
<keyword evidence="6" id="KW-1185">Reference proteome</keyword>
<dbReference type="PANTHER" id="PTHR46797:SF1">
    <property type="entry name" value="METHYLPHOSPHONATE SYNTHASE"/>
    <property type="match status" value="1"/>
</dbReference>
<dbReference type="Gene3D" id="1.10.260.40">
    <property type="entry name" value="lambda repressor-like DNA-binding domains"/>
    <property type="match status" value="2"/>
</dbReference>
<dbReference type="Proteomes" id="UP000576225">
    <property type="component" value="Unassembled WGS sequence"/>
</dbReference>
<feature type="compositionally biased region" description="Basic and acidic residues" evidence="2">
    <location>
        <begin position="308"/>
        <end position="319"/>
    </location>
</feature>
<accession>A0A2U1ANY4</accession>
<feature type="domain" description="HTH cro/C1-type" evidence="3">
    <location>
        <begin position="95"/>
        <end position="148"/>
    </location>
</feature>
<proteinExistence type="predicted"/>